<dbReference type="STRING" id="953739.SVEN_5789"/>
<keyword evidence="7 8" id="KW-0472">Membrane</keyword>
<evidence type="ECO:0000313" key="11">
    <source>
        <dbReference type="Proteomes" id="UP000006854"/>
    </source>
</evidence>
<keyword evidence="5 8" id="KW-1133">Transmembrane helix</keyword>
<gene>
    <name evidence="10" type="ordered locus">SVEN_5789</name>
</gene>
<accession>F2R9N2</accession>
<evidence type="ECO:0000313" key="10">
    <source>
        <dbReference type="EMBL" id="CCA59075.1"/>
    </source>
</evidence>
<keyword evidence="3 8" id="KW-0812">Transmembrane</keyword>
<feature type="domain" description="Pycsar effector protein" evidence="9">
    <location>
        <begin position="2"/>
        <end position="142"/>
    </location>
</feature>
<dbReference type="eggNOG" id="ENOG5031GSS">
    <property type="taxonomic scope" value="Bacteria"/>
</dbReference>
<comment type="subcellular location">
    <subcellularLocation>
        <location evidence="1">Cell membrane</location>
    </subcellularLocation>
</comment>
<name>F2R9N2_STRVP</name>
<evidence type="ECO:0000259" key="9">
    <source>
        <dbReference type="Pfam" id="PF18967"/>
    </source>
</evidence>
<reference evidence="10 11" key="1">
    <citation type="journal article" date="2011" name="BMC Genomics">
        <title>Genome-wide analysis of the role of GlnR in Streptomyces venezuelae provides new insights into global nitrogen regulation in actinomycetes.</title>
        <authorList>
            <person name="Pullan S.T."/>
            <person name="Bibb M.J."/>
            <person name="Merrick M."/>
        </authorList>
    </citation>
    <scope>NUCLEOTIDE SEQUENCE [LARGE SCALE GENOMIC DNA]</scope>
    <source>
        <strain evidence="10">ATCC 10712</strain>
    </source>
</reference>
<dbReference type="EMBL" id="FR845719">
    <property type="protein sequence ID" value="CCA59075.1"/>
    <property type="molecule type" value="Genomic_DNA"/>
</dbReference>
<keyword evidence="6" id="KW-0051">Antiviral defense</keyword>
<evidence type="ECO:0000256" key="6">
    <source>
        <dbReference type="ARBA" id="ARBA00023118"/>
    </source>
</evidence>
<organism evidence="10 11">
    <name type="scientific">Streptomyces venezuelae (strain ATCC 10712 / CBS 650.69 / DSM 40230 / JCM 4526 / NBRC 13096 / PD 04745)</name>
    <dbReference type="NCBI Taxonomy" id="953739"/>
    <lineage>
        <taxon>Bacteria</taxon>
        <taxon>Bacillati</taxon>
        <taxon>Actinomycetota</taxon>
        <taxon>Actinomycetes</taxon>
        <taxon>Kitasatosporales</taxon>
        <taxon>Streptomycetaceae</taxon>
        <taxon>Streptomyces</taxon>
    </lineage>
</organism>
<dbReference type="AlphaFoldDB" id="F2R9N2"/>
<dbReference type="InterPro" id="IPR043760">
    <property type="entry name" value="PycTM_dom"/>
</dbReference>
<feature type="transmembrane region" description="Helical" evidence="8">
    <location>
        <begin position="126"/>
        <end position="144"/>
    </location>
</feature>
<evidence type="ECO:0000256" key="7">
    <source>
        <dbReference type="ARBA" id="ARBA00023136"/>
    </source>
</evidence>
<dbReference type="PATRIC" id="fig|953739.5.peg.1003"/>
<dbReference type="Pfam" id="PF18967">
    <property type="entry name" value="PycTM"/>
    <property type="match status" value="1"/>
</dbReference>
<dbReference type="HOGENOM" id="CLU_126598_0_0_11"/>
<dbReference type="GO" id="GO:0005886">
    <property type="term" value="C:plasma membrane"/>
    <property type="evidence" value="ECO:0007669"/>
    <property type="project" value="UniProtKB-SubCell"/>
</dbReference>
<feature type="transmembrane region" description="Helical" evidence="8">
    <location>
        <begin position="20"/>
        <end position="37"/>
    </location>
</feature>
<evidence type="ECO:0000256" key="8">
    <source>
        <dbReference type="SAM" id="Phobius"/>
    </source>
</evidence>
<dbReference type="GO" id="GO:0051607">
    <property type="term" value="P:defense response to virus"/>
    <property type="evidence" value="ECO:0007669"/>
    <property type="project" value="UniProtKB-KW"/>
</dbReference>
<feature type="transmembrane region" description="Helical" evidence="8">
    <location>
        <begin position="49"/>
        <end position="70"/>
    </location>
</feature>
<keyword evidence="4" id="KW-0547">Nucleotide-binding</keyword>
<keyword evidence="2" id="KW-1003">Cell membrane</keyword>
<evidence type="ECO:0000256" key="3">
    <source>
        <dbReference type="ARBA" id="ARBA00022692"/>
    </source>
</evidence>
<proteinExistence type="predicted"/>
<evidence type="ECO:0000256" key="2">
    <source>
        <dbReference type="ARBA" id="ARBA00022475"/>
    </source>
</evidence>
<evidence type="ECO:0000256" key="4">
    <source>
        <dbReference type="ARBA" id="ARBA00022741"/>
    </source>
</evidence>
<evidence type="ECO:0000256" key="1">
    <source>
        <dbReference type="ARBA" id="ARBA00004236"/>
    </source>
</evidence>
<dbReference type="Proteomes" id="UP000006854">
    <property type="component" value="Chromosome"/>
</dbReference>
<keyword evidence="11" id="KW-1185">Reference proteome</keyword>
<evidence type="ECO:0000256" key="5">
    <source>
        <dbReference type="ARBA" id="ARBA00022989"/>
    </source>
</evidence>
<sequence length="147" mass="15271">MAESLLGSVREDIGRADTKAAILLSGALAFLAVVFSGEHGPAPDGPALALLLLAGALWTAGVLMLVSVVLPRTRIGADRTLQRELRAGPSAPALRRRLAASGGDATGWLLEQASVHGLVLAAKYRWLRLGVSALALGALLALFSELW</sequence>
<protein>
    <recommendedName>
        <fullName evidence="9">Pycsar effector protein domain-containing protein</fullName>
    </recommendedName>
</protein>
<dbReference type="GO" id="GO:0000166">
    <property type="term" value="F:nucleotide binding"/>
    <property type="evidence" value="ECO:0007669"/>
    <property type="project" value="UniProtKB-KW"/>
</dbReference>
<dbReference type="KEGG" id="sve:SVEN_5789"/>